<organism evidence="3 4">
    <name type="scientific">Luedemannella helvata</name>
    <dbReference type="NCBI Taxonomy" id="349315"/>
    <lineage>
        <taxon>Bacteria</taxon>
        <taxon>Bacillati</taxon>
        <taxon>Actinomycetota</taxon>
        <taxon>Actinomycetes</taxon>
        <taxon>Micromonosporales</taxon>
        <taxon>Micromonosporaceae</taxon>
        <taxon>Luedemannella</taxon>
    </lineage>
</organism>
<keyword evidence="1" id="KW-0560">Oxidoreductase</keyword>
<feature type="domain" description="Pyridoxamine 5'-phosphate oxidase N-terminal" evidence="2">
    <location>
        <begin position="12"/>
        <end position="138"/>
    </location>
</feature>
<sequence>MVTPNARTILEQQVTAGKVVQLATLDGDGSPYVCNVWFASAFTPDRLWFISRPNRFHCANIRTDARVAGAILAIELDALGQPVQGVAFKGTARELPTTGINEQIQHYVTRWPKAANAIDPERLANGEAHHRVYEISVASWVLYDEANFGRDPRQEVSVR</sequence>
<accession>A0ABP4WZ68</accession>
<comment type="caution">
    <text evidence="3">The sequence shown here is derived from an EMBL/GenBank/DDBJ whole genome shotgun (WGS) entry which is preliminary data.</text>
</comment>
<dbReference type="EMBL" id="BAAALS010000019">
    <property type="protein sequence ID" value="GAA1763544.1"/>
    <property type="molecule type" value="Genomic_DNA"/>
</dbReference>
<name>A0ABP4WZ68_9ACTN</name>
<dbReference type="PANTHER" id="PTHR35176:SF6">
    <property type="entry name" value="HEME OXYGENASE HI_0854-RELATED"/>
    <property type="match status" value="1"/>
</dbReference>
<dbReference type="RefSeq" id="WP_344083561.1">
    <property type="nucleotide sequence ID" value="NZ_BAAALS010000019.1"/>
</dbReference>
<evidence type="ECO:0000256" key="1">
    <source>
        <dbReference type="ARBA" id="ARBA00023002"/>
    </source>
</evidence>
<dbReference type="Gene3D" id="2.30.110.10">
    <property type="entry name" value="Electron Transport, Fmn-binding Protein, Chain A"/>
    <property type="match status" value="1"/>
</dbReference>
<protein>
    <recommendedName>
        <fullName evidence="2">Pyridoxamine 5'-phosphate oxidase N-terminal domain-containing protein</fullName>
    </recommendedName>
</protein>
<proteinExistence type="predicted"/>
<gene>
    <name evidence="3" type="ORF">GCM10009681_38240</name>
</gene>
<dbReference type="PANTHER" id="PTHR35176">
    <property type="entry name" value="HEME OXYGENASE HI_0854-RELATED"/>
    <property type="match status" value="1"/>
</dbReference>
<evidence type="ECO:0000313" key="4">
    <source>
        <dbReference type="Proteomes" id="UP001500655"/>
    </source>
</evidence>
<dbReference type="InterPro" id="IPR012349">
    <property type="entry name" value="Split_barrel_FMN-bd"/>
</dbReference>
<dbReference type="Proteomes" id="UP001500655">
    <property type="component" value="Unassembled WGS sequence"/>
</dbReference>
<dbReference type="Pfam" id="PF01243">
    <property type="entry name" value="PNPOx_N"/>
    <property type="match status" value="1"/>
</dbReference>
<keyword evidence="4" id="KW-1185">Reference proteome</keyword>
<dbReference type="InterPro" id="IPR011576">
    <property type="entry name" value="Pyridox_Oxase_N"/>
</dbReference>
<dbReference type="InterPro" id="IPR052019">
    <property type="entry name" value="F420H2_bilvrd_red/Heme_oxyg"/>
</dbReference>
<evidence type="ECO:0000259" key="2">
    <source>
        <dbReference type="Pfam" id="PF01243"/>
    </source>
</evidence>
<reference evidence="4" key="1">
    <citation type="journal article" date="2019" name="Int. J. Syst. Evol. Microbiol.">
        <title>The Global Catalogue of Microorganisms (GCM) 10K type strain sequencing project: providing services to taxonomists for standard genome sequencing and annotation.</title>
        <authorList>
            <consortium name="The Broad Institute Genomics Platform"/>
            <consortium name="The Broad Institute Genome Sequencing Center for Infectious Disease"/>
            <person name="Wu L."/>
            <person name="Ma J."/>
        </authorList>
    </citation>
    <scope>NUCLEOTIDE SEQUENCE [LARGE SCALE GENOMIC DNA]</scope>
    <source>
        <strain evidence="4">JCM 13249</strain>
    </source>
</reference>
<evidence type="ECO:0000313" key="3">
    <source>
        <dbReference type="EMBL" id="GAA1763544.1"/>
    </source>
</evidence>
<dbReference type="SUPFAM" id="SSF50475">
    <property type="entry name" value="FMN-binding split barrel"/>
    <property type="match status" value="1"/>
</dbReference>